<dbReference type="Pfam" id="PF03618">
    <property type="entry name" value="Kinase-PPPase"/>
    <property type="match status" value="1"/>
</dbReference>
<dbReference type="GO" id="GO:0004674">
    <property type="term" value="F:protein serine/threonine kinase activity"/>
    <property type="evidence" value="ECO:0007669"/>
    <property type="project" value="UniProtKB-UniRule"/>
</dbReference>
<evidence type="ECO:0000256" key="4">
    <source>
        <dbReference type="ARBA" id="ARBA00022777"/>
    </source>
</evidence>
<gene>
    <name evidence="6" type="ORF">PROVALCAL_03168</name>
</gene>
<comment type="catalytic activity">
    <reaction evidence="5">
        <text>[pyruvate, water dikinase]-phosphate + phosphate + H(+) = [pyruvate, water dikinase] + diphosphate</text>
        <dbReference type="Rhea" id="RHEA:48580"/>
        <dbReference type="Rhea" id="RHEA-COMP:11425"/>
        <dbReference type="Rhea" id="RHEA-COMP:11426"/>
        <dbReference type="ChEBI" id="CHEBI:15378"/>
        <dbReference type="ChEBI" id="CHEBI:33019"/>
        <dbReference type="ChEBI" id="CHEBI:43176"/>
        <dbReference type="ChEBI" id="CHEBI:43474"/>
        <dbReference type="ChEBI" id="CHEBI:68546"/>
        <dbReference type="EC" id="2.7.4.28"/>
    </reaction>
</comment>
<evidence type="ECO:0000313" key="6">
    <source>
        <dbReference type="EMBL" id="EEB45138.1"/>
    </source>
</evidence>
<evidence type="ECO:0000256" key="3">
    <source>
        <dbReference type="ARBA" id="ARBA00022741"/>
    </source>
</evidence>
<dbReference type="EC" id="2.7.11.33" evidence="5"/>
<sequence>MFKIWLYFPHKLFFDVYSLTIFFKTQKKHDKKKLFMSELNSMSKSASQVQRTVFFISDGTAITAETLGHAVLSQFPLSFISYTLPFVTNQARALEIKQKIDAIYVETNLRPLVFYSIISPEVKEIITQSAGFCQDIVQSLVAPIQREVGLEPEPKLNRTHGLSMQNMNQYDARIAAIEYTLAHDDGISLRNLEQAQVILIGVSRCGKTPTSLYLAMQFGIQAANYPFTADDMDNLQLPAALRPYTHKLFGLTISPERLAAIREERRENSRYASLRQCRIEIAEVEALFRQNKINYLNTTNYSVEEISAKVIDTMGLQRRIF</sequence>
<dbReference type="PANTHER" id="PTHR31756:SF3">
    <property type="entry name" value="PYRUVATE, PHOSPHATE DIKINASE REGULATORY PROTEIN 1, CHLOROPLASTIC"/>
    <property type="match status" value="1"/>
</dbReference>
<reference evidence="6 7" key="2">
    <citation type="submission" date="2008-10" db="EMBL/GenBank/DDBJ databases">
        <authorList>
            <person name="Fulton L."/>
            <person name="Clifton S."/>
            <person name="Fulton B."/>
            <person name="Xu J."/>
            <person name="Minx P."/>
            <person name="Pepin K.H."/>
            <person name="Johnson M."/>
            <person name="Bhonagiri V."/>
            <person name="Nash W.E."/>
            <person name="Mardis E.R."/>
            <person name="Wilson R.K."/>
        </authorList>
    </citation>
    <scope>NUCLEOTIDE SEQUENCE [LARGE SCALE GENOMIC DNA]</scope>
    <source>
        <strain evidence="6 7">DSM 30120</strain>
    </source>
</reference>
<protein>
    <recommendedName>
        <fullName evidence="5">Putative phosphoenolpyruvate synthase regulatory protein</fullName>
        <shortName evidence="5">PEP synthase regulatory protein</shortName>
        <shortName evidence="5">PSRP</shortName>
        <ecNumber evidence="5">2.7.11.33</ecNumber>
        <ecNumber evidence="5">2.7.4.28</ecNumber>
    </recommendedName>
    <alternativeName>
        <fullName evidence="5">Pyruvate, water dikinase regulatory protein</fullName>
    </alternativeName>
</protein>
<dbReference type="PANTHER" id="PTHR31756">
    <property type="entry name" value="PYRUVATE, PHOSPHATE DIKINASE REGULATORY PROTEIN 1, CHLOROPLASTIC"/>
    <property type="match status" value="1"/>
</dbReference>
<dbReference type="AlphaFoldDB" id="B6XIH5"/>
<dbReference type="EMBL" id="ABXW01000053">
    <property type="protein sequence ID" value="EEB45138.1"/>
    <property type="molecule type" value="Genomic_DNA"/>
</dbReference>
<keyword evidence="1 5" id="KW-0723">Serine/threonine-protein kinase</keyword>
<keyword evidence="2 5" id="KW-0808">Transferase</keyword>
<dbReference type="EC" id="2.7.4.28" evidence="5"/>
<evidence type="ECO:0000313" key="7">
    <source>
        <dbReference type="Proteomes" id="UP000003729"/>
    </source>
</evidence>
<dbReference type="GO" id="GO:0005524">
    <property type="term" value="F:ATP binding"/>
    <property type="evidence" value="ECO:0007669"/>
    <property type="project" value="InterPro"/>
</dbReference>
<evidence type="ECO:0000256" key="5">
    <source>
        <dbReference type="HAMAP-Rule" id="MF_01062"/>
    </source>
</evidence>
<dbReference type="InterPro" id="IPR008917">
    <property type="entry name" value="TF_DNA-bd_sf"/>
</dbReference>
<comment type="similarity">
    <text evidence="5">Belongs to the pyruvate, phosphate/water dikinase regulatory protein family. PSRP subfamily.</text>
</comment>
<organism evidence="6 7">
    <name type="scientific">Providencia alcalifaciens DSM 30120</name>
    <dbReference type="NCBI Taxonomy" id="520999"/>
    <lineage>
        <taxon>Bacteria</taxon>
        <taxon>Pseudomonadati</taxon>
        <taxon>Pseudomonadota</taxon>
        <taxon>Gammaproteobacteria</taxon>
        <taxon>Enterobacterales</taxon>
        <taxon>Morganellaceae</taxon>
        <taxon>Providencia</taxon>
    </lineage>
</organism>
<dbReference type="Proteomes" id="UP000003729">
    <property type="component" value="Unassembled WGS sequence"/>
</dbReference>
<evidence type="ECO:0000256" key="2">
    <source>
        <dbReference type="ARBA" id="ARBA00022679"/>
    </source>
</evidence>
<dbReference type="GO" id="GO:0043531">
    <property type="term" value="F:ADP binding"/>
    <property type="evidence" value="ECO:0007669"/>
    <property type="project" value="UniProtKB-UniRule"/>
</dbReference>
<comment type="caution">
    <text evidence="6">The sequence shown here is derived from an EMBL/GenBank/DDBJ whole genome shotgun (WGS) entry which is preliminary data.</text>
</comment>
<dbReference type="GO" id="GO:0016776">
    <property type="term" value="F:phosphotransferase activity, phosphate group as acceptor"/>
    <property type="evidence" value="ECO:0007669"/>
    <property type="project" value="UniProtKB-UniRule"/>
</dbReference>
<dbReference type="GO" id="GO:0003677">
    <property type="term" value="F:DNA binding"/>
    <property type="evidence" value="ECO:0007669"/>
    <property type="project" value="InterPro"/>
</dbReference>
<keyword evidence="3 5" id="KW-0547">Nucleotide-binding</keyword>
<evidence type="ECO:0000256" key="1">
    <source>
        <dbReference type="ARBA" id="ARBA00022527"/>
    </source>
</evidence>
<dbReference type="NCBIfam" id="NF003742">
    <property type="entry name" value="PRK05339.1"/>
    <property type="match status" value="1"/>
</dbReference>
<dbReference type="HAMAP" id="MF_01062">
    <property type="entry name" value="PSRP"/>
    <property type="match status" value="1"/>
</dbReference>
<dbReference type="InterPro" id="IPR005177">
    <property type="entry name" value="Kinase-pyrophosphorylase"/>
</dbReference>
<comment type="catalytic activity">
    <reaction evidence="5">
        <text>[pyruvate, water dikinase] + ADP = [pyruvate, water dikinase]-phosphate + AMP + H(+)</text>
        <dbReference type="Rhea" id="RHEA:46020"/>
        <dbReference type="Rhea" id="RHEA-COMP:11425"/>
        <dbReference type="Rhea" id="RHEA-COMP:11426"/>
        <dbReference type="ChEBI" id="CHEBI:15378"/>
        <dbReference type="ChEBI" id="CHEBI:43176"/>
        <dbReference type="ChEBI" id="CHEBI:68546"/>
        <dbReference type="ChEBI" id="CHEBI:456215"/>
        <dbReference type="ChEBI" id="CHEBI:456216"/>
        <dbReference type="EC" id="2.7.11.33"/>
    </reaction>
</comment>
<dbReference type="SUPFAM" id="SSF47454">
    <property type="entry name" value="A DNA-binding domain in eukaryotic transcription factors"/>
    <property type="match status" value="1"/>
</dbReference>
<dbReference type="eggNOG" id="COG1806">
    <property type="taxonomic scope" value="Bacteria"/>
</dbReference>
<accession>B6XIH5</accession>
<dbReference type="GO" id="GO:0006355">
    <property type="term" value="P:regulation of DNA-templated transcription"/>
    <property type="evidence" value="ECO:0007669"/>
    <property type="project" value="InterPro"/>
</dbReference>
<proteinExistence type="inferred from homology"/>
<name>B6XIH5_9GAMM</name>
<dbReference type="InterPro" id="IPR026530">
    <property type="entry name" value="PSRP"/>
</dbReference>
<reference evidence="6 7" key="1">
    <citation type="submission" date="2008-10" db="EMBL/GenBank/DDBJ databases">
        <title>Draft genome sequence of Providencia alcalifaciens (DSM 30120).</title>
        <authorList>
            <person name="Sudarsanam P."/>
            <person name="Ley R."/>
            <person name="Guruge J."/>
            <person name="Turnbaugh P.J."/>
            <person name="Mahowald M."/>
            <person name="Liep D."/>
            <person name="Gordon J."/>
        </authorList>
    </citation>
    <scope>NUCLEOTIDE SEQUENCE [LARGE SCALE GENOMIC DNA]</scope>
    <source>
        <strain evidence="6 7">DSM 30120</strain>
    </source>
</reference>
<comment type="function">
    <text evidence="5">Bifunctional serine/threonine kinase and phosphorylase involved in the regulation of the phosphoenolpyruvate synthase (PEPS) by catalyzing its phosphorylation/dephosphorylation.</text>
</comment>
<feature type="binding site" evidence="5">
    <location>
        <begin position="201"/>
        <end position="208"/>
    </location>
    <ligand>
        <name>ADP</name>
        <dbReference type="ChEBI" id="CHEBI:456216"/>
    </ligand>
</feature>
<keyword evidence="4 5" id="KW-0418">Kinase</keyword>